<evidence type="ECO:0000256" key="2">
    <source>
        <dbReference type="ARBA" id="ARBA00022679"/>
    </source>
</evidence>
<dbReference type="Proteomes" id="UP000245926">
    <property type="component" value="Chromosome"/>
</dbReference>
<keyword evidence="2 6" id="KW-0808">Transferase</keyword>
<feature type="domain" description="Glycosyltransferase subfamily 4-like N-terminal" evidence="5">
    <location>
        <begin position="13"/>
        <end position="166"/>
    </location>
</feature>
<evidence type="ECO:0000313" key="7">
    <source>
        <dbReference type="Proteomes" id="UP000245926"/>
    </source>
</evidence>
<feature type="domain" description="Glycosyl transferase family 1" evidence="4">
    <location>
        <begin position="187"/>
        <end position="304"/>
    </location>
</feature>
<organism evidence="6 7">
    <name type="scientific">Methylobacterium durans</name>
    <dbReference type="NCBI Taxonomy" id="2202825"/>
    <lineage>
        <taxon>Bacteria</taxon>
        <taxon>Pseudomonadati</taxon>
        <taxon>Pseudomonadota</taxon>
        <taxon>Alphaproteobacteria</taxon>
        <taxon>Hyphomicrobiales</taxon>
        <taxon>Methylobacteriaceae</taxon>
        <taxon>Methylobacterium</taxon>
    </lineage>
</organism>
<dbReference type="PANTHER" id="PTHR12526:SF510">
    <property type="entry name" value="D-INOSITOL 3-PHOSPHATE GLYCOSYLTRANSFERASE"/>
    <property type="match status" value="1"/>
</dbReference>
<feature type="region of interest" description="Disordered" evidence="3">
    <location>
        <begin position="336"/>
        <end position="359"/>
    </location>
</feature>
<gene>
    <name evidence="6" type="ORF">DK389_08400</name>
</gene>
<evidence type="ECO:0000313" key="6">
    <source>
        <dbReference type="EMBL" id="AWN40547.1"/>
    </source>
</evidence>
<sequence length="359" mass="38583">MKLLLLLSTLGSGGAERVMTLLANHWAAEGHSVTLVTTYGRYVEPAFALSPEVTLRSLDGGPGEATCGRLRRLLALRRIMLDGDFDGAISFLSNVNVAAILARIGLSIPLVVSERTYPPAYPLTPTYECARRGLYRFADVVVMQTDDGARWLAEQLPSARGFVIPNPVIWPIPEARPVVLPSAIVPPGRRLLLSVGRLSPEKRFDLLLEAFARAGDVTRDWHLVIAGEGPSRALLEGEAKRLGIADRVSMPGQIGNMAEWFGQAEAFALTSSFEGYPNALLEAVVSGVPVAAIDCLTGVRNLVARVSTASSLRATPTRHASRRTFACCSARLGPVPLRPRSTRESSTPSRGLRINGSPA</sequence>
<dbReference type="Gene3D" id="3.40.50.2000">
    <property type="entry name" value="Glycogen Phosphorylase B"/>
    <property type="match status" value="2"/>
</dbReference>
<proteinExistence type="predicted"/>
<dbReference type="AlphaFoldDB" id="A0A2U8W3B3"/>
<dbReference type="RefSeq" id="WP_109888784.1">
    <property type="nucleotide sequence ID" value="NZ_CP029550.1"/>
</dbReference>
<dbReference type="EMBL" id="CP029550">
    <property type="protein sequence ID" value="AWN40547.1"/>
    <property type="molecule type" value="Genomic_DNA"/>
</dbReference>
<evidence type="ECO:0000256" key="1">
    <source>
        <dbReference type="ARBA" id="ARBA00022676"/>
    </source>
</evidence>
<dbReference type="InterPro" id="IPR001296">
    <property type="entry name" value="Glyco_trans_1"/>
</dbReference>
<protein>
    <submittedName>
        <fullName evidence="6">Glycosyl transferase</fullName>
    </submittedName>
</protein>
<dbReference type="Pfam" id="PF13579">
    <property type="entry name" value="Glyco_trans_4_4"/>
    <property type="match status" value="1"/>
</dbReference>
<accession>A0A2U8W3B3</accession>
<keyword evidence="1" id="KW-0328">Glycosyltransferase</keyword>
<dbReference type="KEGG" id="mets:DK389_08400"/>
<evidence type="ECO:0000256" key="3">
    <source>
        <dbReference type="SAM" id="MobiDB-lite"/>
    </source>
</evidence>
<dbReference type="OrthoDB" id="9790710at2"/>
<keyword evidence="7" id="KW-1185">Reference proteome</keyword>
<reference evidence="7" key="1">
    <citation type="submission" date="2018-05" db="EMBL/GenBank/DDBJ databases">
        <title>Complete Genome Sequence of Methylobacterium sp. 17SD2-17.</title>
        <authorList>
            <person name="Srinivasan S."/>
        </authorList>
    </citation>
    <scope>NUCLEOTIDE SEQUENCE [LARGE SCALE GENOMIC DNA]</scope>
    <source>
        <strain evidence="7">17SD2-17</strain>
    </source>
</reference>
<dbReference type="GO" id="GO:0016757">
    <property type="term" value="F:glycosyltransferase activity"/>
    <property type="evidence" value="ECO:0007669"/>
    <property type="project" value="UniProtKB-KW"/>
</dbReference>
<evidence type="ECO:0000259" key="4">
    <source>
        <dbReference type="Pfam" id="PF00534"/>
    </source>
</evidence>
<dbReference type="InterPro" id="IPR028098">
    <property type="entry name" value="Glyco_trans_4-like_N"/>
</dbReference>
<dbReference type="PANTHER" id="PTHR12526">
    <property type="entry name" value="GLYCOSYLTRANSFERASE"/>
    <property type="match status" value="1"/>
</dbReference>
<evidence type="ECO:0000259" key="5">
    <source>
        <dbReference type="Pfam" id="PF13579"/>
    </source>
</evidence>
<dbReference type="Pfam" id="PF00534">
    <property type="entry name" value="Glycos_transf_1"/>
    <property type="match status" value="1"/>
</dbReference>
<dbReference type="SUPFAM" id="SSF53756">
    <property type="entry name" value="UDP-Glycosyltransferase/glycogen phosphorylase"/>
    <property type="match status" value="1"/>
</dbReference>
<name>A0A2U8W3B3_9HYPH</name>